<accession>A0AAV0BB32</accession>
<comment type="caution">
    <text evidence="1">The sequence shown here is derived from an EMBL/GenBank/DDBJ whole genome shotgun (WGS) entry which is preliminary data.</text>
</comment>
<protein>
    <recommendedName>
        <fullName evidence="3">Secreted protein</fullName>
    </recommendedName>
</protein>
<sequence>MSYGHSYKLLFYFICIFVSQMFGQVVLSHRLTVPSVLSSSSLGAVEEGYVPRGGPSTRARLAEALAKTCRPLNLSHWVSEVRHITVRHVSCRLGKSLINVTSTHPKVRNKTDSLAIKSRSNKVTSSTIATQNFSPLISENDCQPESQ</sequence>
<evidence type="ECO:0000313" key="1">
    <source>
        <dbReference type="EMBL" id="CAH7683811.1"/>
    </source>
</evidence>
<keyword evidence="2" id="KW-1185">Reference proteome</keyword>
<dbReference type="EMBL" id="CALTRL010004928">
    <property type="protein sequence ID" value="CAH7683811.1"/>
    <property type="molecule type" value="Genomic_DNA"/>
</dbReference>
<dbReference type="Proteomes" id="UP001153365">
    <property type="component" value="Unassembled WGS sequence"/>
</dbReference>
<organism evidence="1 2">
    <name type="scientific">Phakopsora pachyrhizi</name>
    <name type="common">Asian soybean rust disease fungus</name>
    <dbReference type="NCBI Taxonomy" id="170000"/>
    <lineage>
        <taxon>Eukaryota</taxon>
        <taxon>Fungi</taxon>
        <taxon>Dikarya</taxon>
        <taxon>Basidiomycota</taxon>
        <taxon>Pucciniomycotina</taxon>
        <taxon>Pucciniomycetes</taxon>
        <taxon>Pucciniales</taxon>
        <taxon>Phakopsoraceae</taxon>
        <taxon>Phakopsora</taxon>
    </lineage>
</organism>
<evidence type="ECO:0000313" key="2">
    <source>
        <dbReference type="Proteomes" id="UP001153365"/>
    </source>
</evidence>
<gene>
    <name evidence="1" type="ORF">PPACK8108_LOCUS17550</name>
</gene>
<evidence type="ECO:0008006" key="3">
    <source>
        <dbReference type="Google" id="ProtNLM"/>
    </source>
</evidence>
<proteinExistence type="predicted"/>
<reference evidence="1" key="1">
    <citation type="submission" date="2022-06" db="EMBL/GenBank/DDBJ databases">
        <authorList>
            <consortium name="SYNGENTA / RWTH Aachen University"/>
        </authorList>
    </citation>
    <scope>NUCLEOTIDE SEQUENCE</scope>
</reference>
<dbReference type="AlphaFoldDB" id="A0AAV0BB32"/>
<name>A0AAV0BB32_PHAPC</name>